<organism evidence="4 5">
    <name type="scientific">Streptococcus infantis X</name>
    <dbReference type="NCBI Taxonomy" id="997830"/>
    <lineage>
        <taxon>Bacteria</taxon>
        <taxon>Bacillati</taxon>
        <taxon>Bacillota</taxon>
        <taxon>Bacilli</taxon>
        <taxon>Lactobacillales</taxon>
        <taxon>Streptococcaceae</taxon>
        <taxon>Streptococcus</taxon>
    </lineage>
</organism>
<feature type="domain" description="Helix-turn-helix type 11" evidence="3">
    <location>
        <begin position="94"/>
        <end position="151"/>
    </location>
</feature>
<protein>
    <submittedName>
        <fullName evidence="4">HTH domain protein</fullName>
    </submittedName>
</protein>
<evidence type="ECO:0000313" key="4">
    <source>
        <dbReference type="EMBL" id="EGV11243.1"/>
    </source>
</evidence>
<dbReference type="InterPro" id="IPR036388">
    <property type="entry name" value="WH-like_DNA-bd_sf"/>
</dbReference>
<dbReference type="PANTHER" id="PTHR30185">
    <property type="entry name" value="CRYPTIC BETA-GLUCOSIDE BGL OPERON ANTITERMINATOR"/>
    <property type="match status" value="1"/>
</dbReference>
<proteinExistence type="predicted"/>
<evidence type="ECO:0000259" key="3">
    <source>
        <dbReference type="Pfam" id="PF08279"/>
    </source>
</evidence>
<reference evidence="4 5" key="1">
    <citation type="submission" date="2011-07" db="EMBL/GenBank/DDBJ databases">
        <authorList>
            <person name="Harkins D.M."/>
            <person name="Madupu R."/>
            <person name="Durkin A.S."/>
            <person name="Torralba M."/>
            <person name="Methe B."/>
            <person name="Sutton G.G."/>
            <person name="Nelson K.E."/>
        </authorList>
    </citation>
    <scope>NUCLEOTIDE SEQUENCE [LARGE SCALE GENOMIC DNA]</scope>
    <source>
        <strain evidence="4 5">X</strain>
    </source>
</reference>
<sequence>MVLDKASCDLLQYLMDQETSKTIMTISKDLAQSRRKIYYHIDKINDALDDENLHIISLPRIGIHLTEEQREACRQLLDEVDSYDYIMSANERMQLMLLLIGISKERITLEKLMELTEVSRNTVLNDLNSIRYQLTLEQYQVTLQVSKSRGYYLNAHPLNKIQYLQSLLYHVFMEENPAFVAILEEKIKERLEDEMLLSDEVNQFLKNKFH</sequence>
<accession>F9PG49</accession>
<gene>
    <name evidence="4" type="ORF">HMPREF1124_0386</name>
</gene>
<dbReference type="InterPro" id="IPR050661">
    <property type="entry name" value="BglG_antiterminators"/>
</dbReference>
<dbReference type="InterPro" id="IPR036390">
    <property type="entry name" value="WH_DNA-bd_sf"/>
</dbReference>
<dbReference type="Pfam" id="PF08279">
    <property type="entry name" value="HTH_11"/>
    <property type="match status" value="1"/>
</dbReference>
<comment type="caution">
    <text evidence="4">The sequence shown here is derived from an EMBL/GenBank/DDBJ whole genome shotgun (WGS) entry which is preliminary data.</text>
</comment>
<dbReference type="AlphaFoldDB" id="F9PG49"/>
<dbReference type="Proteomes" id="UP000003399">
    <property type="component" value="Unassembled WGS sequence"/>
</dbReference>
<keyword evidence="1" id="KW-0805">Transcription regulation</keyword>
<evidence type="ECO:0000313" key="5">
    <source>
        <dbReference type="Proteomes" id="UP000003399"/>
    </source>
</evidence>
<dbReference type="Gene3D" id="1.10.10.10">
    <property type="entry name" value="Winged helix-like DNA-binding domain superfamily/Winged helix DNA-binding domain"/>
    <property type="match status" value="1"/>
</dbReference>
<dbReference type="eggNOG" id="COG3711">
    <property type="taxonomic scope" value="Bacteria"/>
</dbReference>
<name>F9PG49_9STRE</name>
<dbReference type="InterPro" id="IPR013196">
    <property type="entry name" value="HTH_11"/>
</dbReference>
<dbReference type="EMBL" id="AFUQ01000015">
    <property type="protein sequence ID" value="EGV11243.1"/>
    <property type="molecule type" value="Genomic_DNA"/>
</dbReference>
<evidence type="ECO:0000256" key="2">
    <source>
        <dbReference type="ARBA" id="ARBA00023163"/>
    </source>
</evidence>
<dbReference type="PATRIC" id="fig|997830.4.peg.1782"/>
<keyword evidence="2" id="KW-0804">Transcription</keyword>
<evidence type="ECO:0000256" key="1">
    <source>
        <dbReference type="ARBA" id="ARBA00023015"/>
    </source>
</evidence>
<dbReference type="PANTHER" id="PTHR30185:SF18">
    <property type="entry name" value="TRANSCRIPTIONAL REGULATOR MTLR"/>
    <property type="match status" value="1"/>
</dbReference>
<dbReference type="SUPFAM" id="SSF46785">
    <property type="entry name" value="Winged helix' DNA-binding domain"/>
    <property type="match status" value="1"/>
</dbReference>